<protein>
    <recommendedName>
        <fullName evidence="12">Ig-like domain-containing protein</fullName>
    </recommendedName>
</protein>
<dbReference type="InterPro" id="IPR013106">
    <property type="entry name" value="Ig_V-set"/>
</dbReference>
<keyword evidence="2 10" id="KW-0812">Transmembrane</keyword>
<feature type="domain" description="Ig-like" evidence="12">
    <location>
        <begin position="698"/>
        <end position="806"/>
    </location>
</feature>
<evidence type="ECO:0000256" key="8">
    <source>
        <dbReference type="ARBA" id="ARBA00023319"/>
    </source>
</evidence>
<dbReference type="SMART" id="SM00406">
    <property type="entry name" value="IGv"/>
    <property type="match status" value="3"/>
</dbReference>
<dbReference type="PANTHER" id="PTHR12207">
    <property type="entry name" value="V-SET AND TRANSMEMBRANE DOMAIN-CONTAINING PROTEIN"/>
    <property type="match status" value="1"/>
</dbReference>
<dbReference type="AlphaFoldDB" id="A0A3P9MC30"/>
<feature type="compositionally biased region" description="Gly residues" evidence="9">
    <location>
        <begin position="857"/>
        <end position="866"/>
    </location>
</feature>
<dbReference type="GO" id="GO:0016020">
    <property type="term" value="C:membrane"/>
    <property type="evidence" value="ECO:0007669"/>
    <property type="project" value="UniProtKB-SubCell"/>
</dbReference>
<dbReference type="Gene3D" id="2.60.40.10">
    <property type="entry name" value="Immunoglobulins"/>
    <property type="match status" value="6"/>
</dbReference>
<feature type="domain" description="Ig-like" evidence="12">
    <location>
        <begin position="22"/>
        <end position="140"/>
    </location>
</feature>
<keyword evidence="5 10" id="KW-1133">Transmembrane helix</keyword>
<dbReference type="InterPro" id="IPR036179">
    <property type="entry name" value="Ig-like_dom_sf"/>
</dbReference>
<feature type="transmembrane region" description="Helical" evidence="10">
    <location>
        <begin position="826"/>
        <end position="848"/>
    </location>
</feature>
<evidence type="ECO:0000259" key="12">
    <source>
        <dbReference type="PROSITE" id="PS50835"/>
    </source>
</evidence>
<evidence type="ECO:0000256" key="2">
    <source>
        <dbReference type="ARBA" id="ARBA00022692"/>
    </source>
</evidence>
<dbReference type="Pfam" id="PF00047">
    <property type="entry name" value="ig"/>
    <property type="match status" value="1"/>
</dbReference>
<feature type="signal peptide" evidence="11">
    <location>
        <begin position="1"/>
        <end position="22"/>
    </location>
</feature>
<feature type="domain" description="Ig-like" evidence="12">
    <location>
        <begin position="545"/>
        <end position="666"/>
    </location>
</feature>
<proteinExistence type="predicted"/>
<feature type="chain" id="PRO_5018219073" description="Ig-like domain-containing protein" evidence="11">
    <location>
        <begin position="23"/>
        <end position="876"/>
    </location>
</feature>
<dbReference type="InterPro" id="IPR003599">
    <property type="entry name" value="Ig_sub"/>
</dbReference>
<dbReference type="SUPFAM" id="SSF48726">
    <property type="entry name" value="Immunoglobulin"/>
    <property type="match status" value="5"/>
</dbReference>
<dbReference type="InterPro" id="IPR013783">
    <property type="entry name" value="Ig-like_fold"/>
</dbReference>
<reference evidence="13" key="3">
    <citation type="submission" date="2025-08" db="UniProtKB">
        <authorList>
            <consortium name="Ensembl"/>
        </authorList>
    </citation>
    <scope>IDENTIFICATION</scope>
    <source>
        <strain evidence="13">HNI</strain>
    </source>
</reference>
<dbReference type="SMART" id="SM00409">
    <property type="entry name" value="IG"/>
    <property type="match status" value="6"/>
</dbReference>
<dbReference type="Proteomes" id="UP000265180">
    <property type="component" value="Chromosome 19"/>
</dbReference>
<keyword evidence="3 11" id="KW-0732">Signal</keyword>
<evidence type="ECO:0000256" key="9">
    <source>
        <dbReference type="SAM" id="MobiDB-lite"/>
    </source>
</evidence>
<dbReference type="InterPro" id="IPR007110">
    <property type="entry name" value="Ig-like_dom"/>
</dbReference>
<keyword evidence="7" id="KW-1015">Disulfide bond</keyword>
<evidence type="ECO:0000313" key="14">
    <source>
        <dbReference type="Proteomes" id="UP000265180"/>
    </source>
</evidence>
<reference evidence="13" key="4">
    <citation type="submission" date="2025-09" db="UniProtKB">
        <authorList>
            <consortium name="Ensembl"/>
        </authorList>
    </citation>
    <scope>IDENTIFICATION</scope>
    <source>
        <strain evidence="13">HNI</strain>
    </source>
</reference>
<comment type="subcellular location">
    <subcellularLocation>
        <location evidence="1">Membrane</location>
        <topology evidence="1">Single-pass membrane protein</topology>
    </subcellularLocation>
</comment>
<reference key="1">
    <citation type="journal article" date="2007" name="Nature">
        <title>The medaka draft genome and insights into vertebrate genome evolution.</title>
        <authorList>
            <person name="Kasahara M."/>
            <person name="Naruse K."/>
            <person name="Sasaki S."/>
            <person name="Nakatani Y."/>
            <person name="Qu W."/>
            <person name="Ahsan B."/>
            <person name="Yamada T."/>
            <person name="Nagayasu Y."/>
            <person name="Doi K."/>
            <person name="Kasai Y."/>
            <person name="Jindo T."/>
            <person name="Kobayashi D."/>
            <person name="Shimada A."/>
            <person name="Toyoda A."/>
            <person name="Kuroki Y."/>
            <person name="Fujiyama A."/>
            <person name="Sasaki T."/>
            <person name="Shimizu A."/>
            <person name="Asakawa S."/>
            <person name="Shimizu N."/>
            <person name="Hashimoto S."/>
            <person name="Yang J."/>
            <person name="Lee Y."/>
            <person name="Matsushima K."/>
            <person name="Sugano S."/>
            <person name="Sakaizumi M."/>
            <person name="Narita T."/>
            <person name="Ohishi K."/>
            <person name="Haga S."/>
            <person name="Ohta F."/>
            <person name="Nomoto H."/>
            <person name="Nogata K."/>
            <person name="Morishita T."/>
            <person name="Endo T."/>
            <person name="Shin-I T."/>
            <person name="Takeda H."/>
            <person name="Morishita S."/>
            <person name="Kohara Y."/>
        </authorList>
    </citation>
    <scope>NUCLEOTIDE SEQUENCE [LARGE SCALE GENOMIC DNA]</scope>
    <source>
        <strain>Hd-rR</strain>
    </source>
</reference>
<evidence type="ECO:0000256" key="1">
    <source>
        <dbReference type="ARBA" id="ARBA00004167"/>
    </source>
</evidence>
<evidence type="ECO:0000256" key="3">
    <source>
        <dbReference type="ARBA" id="ARBA00022729"/>
    </source>
</evidence>
<dbReference type="InterPro" id="IPR051102">
    <property type="entry name" value="IgSF_V-set/TM_domain"/>
</dbReference>
<dbReference type="PANTHER" id="PTHR12207:SF3">
    <property type="entry name" value="PROSTAGLANDIN F2 RECEPTOR NEGATIVE REGULATOR"/>
    <property type="match status" value="1"/>
</dbReference>
<keyword evidence="8" id="KW-0393">Immunoglobulin domain</keyword>
<evidence type="ECO:0000256" key="6">
    <source>
        <dbReference type="ARBA" id="ARBA00023136"/>
    </source>
</evidence>
<feature type="domain" description="Ig-like" evidence="12">
    <location>
        <begin position="143"/>
        <end position="265"/>
    </location>
</feature>
<evidence type="ECO:0000256" key="7">
    <source>
        <dbReference type="ARBA" id="ARBA00023157"/>
    </source>
</evidence>
<keyword evidence="6 10" id="KW-0472">Membrane</keyword>
<feature type="region of interest" description="Disordered" evidence="9">
    <location>
        <begin position="857"/>
        <end position="876"/>
    </location>
</feature>
<evidence type="ECO:0000256" key="10">
    <source>
        <dbReference type="SAM" id="Phobius"/>
    </source>
</evidence>
<name>A0A3P9MC30_ORYLA</name>
<feature type="domain" description="Ig-like" evidence="12">
    <location>
        <begin position="274"/>
        <end position="396"/>
    </location>
</feature>
<dbReference type="CDD" id="cd00099">
    <property type="entry name" value="IgV"/>
    <property type="match status" value="1"/>
</dbReference>
<accession>A0A3P9MC30</accession>
<reference evidence="13 14" key="2">
    <citation type="submission" date="2017-04" db="EMBL/GenBank/DDBJ databases">
        <title>CpG methylation of centromeres and impact of large insertions on vertebrate speciation.</title>
        <authorList>
            <person name="Ichikawa K."/>
            <person name="Yoshimura J."/>
            <person name="Morishita S."/>
        </authorList>
    </citation>
    <scope>NUCLEOTIDE SEQUENCE</scope>
    <source>
        <strain evidence="13 14">HNI</strain>
    </source>
</reference>
<dbReference type="PROSITE" id="PS50835">
    <property type="entry name" value="IG_LIKE"/>
    <property type="match status" value="6"/>
</dbReference>
<keyword evidence="4" id="KW-0677">Repeat</keyword>
<dbReference type="InterPro" id="IPR013151">
    <property type="entry name" value="Immunoglobulin_dom"/>
</dbReference>
<evidence type="ECO:0000256" key="5">
    <source>
        <dbReference type="ARBA" id="ARBA00022989"/>
    </source>
</evidence>
<evidence type="ECO:0000313" key="13">
    <source>
        <dbReference type="Ensembl" id="ENSORLP00020030508.1"/>
    </source>
</evidence>
<dbReference type="FunFam" id="2.60.40.10:FF:000191">
    <property type="entry name" value="Immunoglobulin superfamily member 3"/>
    <property type="match status" value="1"/>
</dbReference>
<evidence type="ECO:0000256" key="4">
    <source>
        <dbReference type="ARBA" id="ARBA00022737"/>
    </source>
</evidence>
<dbReference type="Pfam" id="PF07686">
    <property type="entry name" value="V-set"/>
    <property type="match status" value="1"/>
</dbReference>
<feature type="domain" description="Ig-like" evidence="12">
    <location>
        <begin position="404"/>
        <end position="529"/>
    </location>
</feature>
<evidence type="ECO:0000256" key="11">
    <source>
        <dbReference type="SAM" id="SignalP"/>
    </source>
</evidence>
<organism evidence="13 14">
    <name type="scientific">Oryzias latipes</name>
    <name type="common">Japanese rice fish</name>
    <name type="synonym">Japanese killifish</name>
    <dbReference type="NCBI Taxonomy" id="8090"/>
    <lineage>
        <taxon>Eukaryota</taxon>
        <taxon>Metazoa</taxon>
        <taxon>Chordata</taxon>
        <taxon>Craniata</taxon>
        <taxon>Vertebrata</taxon>
        <taxon>Euteleostomi</taxon>
        <taxon>Actinopterygii</taxon>
        <taxon>Neopterygii</taxon>
        <taxon>Teleostei</taxon>
        <taxon>Neoteleostei</taxon>
        <taxon>Acanthomorphata</taxon>
        <taxon>Ovalentaria</taxon>
        <taxon>Atherinomorphae</taxon>
        <taxon>Beloniformes</taxon>
        <taxon>Adrianichthyidae</taxon>
        <taxon>Oryziinae</taxon>
        <taxon>Oryzias</taxon>
    </lineage>
</organism>
<dbReference type="Ensembl" id="ENSORLT00020021680.1">
    <property type="protein sequence ID" value="ENSORLP00020030508.1"/>
    <property type="gene ID" value="ENSORLG00020015010.1"/>
</dbReference>
<sequence>MERRVRALALLAALLCVGQSQARIVKVPPGPLVRVEGEPVSIRCDVTQYDGPREQEFDWIMSKEDKRRINIISTMESDFTDAALRSRVASGDITIQRLQDNAVELRVKAVTAQDSGTYWCRTPSTDSVTSGNYEAQVILTVIPKSLKVSPQAPPPVVPEGGDLVLACNVTRDLTHSTYLSVSWSVKKAASPEELLTFGPGEGVTVGVGVAQRFLDGGVRFLPGRNGVFQLVISRAMASDSGVYGCTGTEWTSENRKWVQIVQSVTEMGRVTVTPTDQSLTVKTSSPSSPSLLLYPGDTLTLMCSVAADTLDALALEVGWLADGRELIRMERGGVVSSNSSKGAGLSLERTGAGEYRLKLREVSGADGGRYACRTRAFVKQGGAWLQTAEKTSDAVTVKVSEIKPNLTLTLKAALAPTTTDDPAELVCNVSSIAHLPAQSRLAVKWEHAPGDANNPATAHTVASLDAHGNLIPGPVYAERLKGGAVALSRIQPNAFKLRFLQMQDVDSGEYVCTVSSWSVSSQGDATQTSEYKSPPLPVRWVRKNPVVNVAAKTVREASVGGATFEMSCKAFPENLDDPGFSVEIQWQDGLGGDNKTIMTLNPDNVMQHGPGTEPNRRDALVLTKSGAAEFRFRLAGVQLSDKGYYWCKVTAFKKQKPGQTWTKVVSSESNKVRIDFQENGLSFSINLHSNSSSVFPMETATMECSLTLSGLSPQTGSVAYEVRWYFSRLRGGGAPVLVGSMSRFGVVSKALRNSSSDVSVERKDADSFLLSIHGTQSSDSGEYQCFVTPWYVSAATGAWTEAGELTSSRLFLTVRFAVWDSLKLPLLYGAAASLVVGLLSVLLGLLFARCCRNGGRSGGRSGGRNGGVPILFPDKD</sequence>